<feature type="domain" description="Peptidase M48" evidence="9">
    <location>
        <begin position="94"/>
        <end position="249"/>
    </location>
</feature>
<accession>A0A3N4NZE2</accession>
<evidence type="ECO:0000259" key="9">
    <source>
        <dbReference type="Pfam" id="PF01435"/>
    </source>
</evidence>
<comment type="similarity">
    <text evidence="6">Belongs to the peptidase M48 family.</text>
</comment>
<evidence type="ECO:0000256" key="2">
    <source>
        <dbReference type="ARBA" id="ARBA00022723"/>
    </source>
</evidence>
<reference evidence="10 11" key="1">
    <citation type="submission" date="2018-11" db="EMBL/GenBank/DDBJ databases">
        <title>Aureibaculum marinum gen. nov., sp. nov., a member of the family Flavobacteriaceae isolated from the Bohai Sea.</title>
        <authorList>
            <person name="Ji X."/>
        </authorList>
    </citation>
    <scope>NUCLEOTIDE SEQUENCE [LARGE SCALE GENOMIC DNA]</scope>
    <source>
        <strain evidence="10 11">BH-SD17</strain>
    </source>
</reference>
<keyword evidence="5 6" id="KW-0482">Metalloprotease</keyword>
<dbReference type="GO" id="GO:0016020">
    <property type="term" value="C:membrane"/>
    <property type="evidence" value="ECO:0007669"/>
    <property type="project" value="TreeGrafter"/>
</dbReference>
<dbReference type="Proteomes" id="UP000270856">
    <property type="component" value="Unassembled WGS sequence"/>
</dbReference>
<keyword evidence="4 6" id="KW-0862">Zinc</keyword>
<feature type="region of interest" description="Disordered" evidence="7">
    <location>
        <begin position="228"/>
        <end position="257"/>
    </location>
</feature>
<protein>
    <submittedName>
        <fullName evidence="10">Peptidase M48</fullName>
    </submittedName>
</protein>
<dbReference type="InterPro" id="IPR001915">
    <property type="entry name" value="Peptidase_M48"/>
</dbReference>
<keyword evidence="8" id="KW-0732">Signal</keyword>
<gene>
    <name evidence="10" type="ORF">EGM88_02745</name>
</gene>
<dbReference type="GO" id="GO:0051603">
    <property type="term" value="P:proteolysis involved in protein catabolic process"/>
    <property type="evidence" value="ECO:0007669"/>
    <property type="project" value="TreeGrafter"/>
</dbReference>
<dbReference type="PANTHER" id="PTHR22726">
    <property type="entry name" value="METALLOENDOPEPTIDASE OMA1"/>
    <property type="match status" value="1"/>
</dbReference>
<proteinExistence type="inferred from homology"/>
<dbReference type="PANTHER" id="PTHR22726:SF8">
    <property type="entry name" value="METALLOPROTEASE YCAL"/>
    <property type="match status" value="1"/>
</dbReference>
<dbReference type="EMBL" id="RPFJ01000002">
    <property type="protein sequence ID" value="RPE00198.1"/>
    <property type="molecule type" value="Genomic_DNA"/>
</dbReference>
<comment type="caution">
    <text evidence="10">The sequence shown here is derived from an EMBL/GenBank/DDBJ whole genome shotgun (WGS) entry which is preliminary data.</text>
</comment>
<evidence type="ECO:0000313" key="11">
    <source>
        <dbReference type="Proteomes" id="UP000270856"/>
    </source>
</evidence>
<feature type="chain" id="PRO_5018267891" evidence="8">
    <location>
        <begin position="21"/>
        <end position="257"/>
    </location>
</feature>
<feature type="compositionally biased region" description="Basic and acidic residues" evidence="7">
    <location>
        <begin position="246"/>
        <end position="257"/>
    </location>
</feature>
<evidence type="ECO:0000256" key="1">
    <source>
        <dbReference type="ARBA" id="ARBA00022670"/>
    </source>
</evidence>
<dbReference type="GO" id="GO:0004222">
    <property type="term" value="F:metalloendopeptidase activity"/>
    <property type="evidence" value="ECO:0007669"/>
    <property type="project" value="InterPro"/>
</dbReference>
<dbReference type="AlphaFoldDB" id="A0A3N4NZE2"/>
<evidence type="ECO:0000256" key="7">
    <source>
        <dbReference type="SAM" id="MobiDB-lite"/>
    </source>
</evidence>
<evidence type="ECO:0000256" key="4">
    <source>
        <dbReference type="ARBA" id="ARBA00022833"/>
    </source>
</evidence>
<dbReference type="OrthoDB" id="9810445at2"/>
<evidence type="ECO:0000256" key="6">
    <source>
        <dbReference type="RuleBase" id="RU003983"/>
    </source>
</evidence>
<name>A0A3N4NZE2_9FLAO</name>
<keyword evidence="1 6" id="KW-0645">Protease</keyword>
<keyword evidence="2" id="KW-0479">Metal-binding</keyword>
<sequence length="257" mass="27787">MCKSKFIIASLMLVVINANAQFGKVLGKSKNVEAAKKVAKAATLSDDEMAVLSLQSVKWMDENNPIADAGNPYADRLAKLVKGLDNEDGLDLNFKVYLVVDVNAFATPDGSVRVMAGLMDLMTDDEILSVIGHEIGHVKLGHSKKRYQSAYAISAAKDVAIANSNGGKILADKEIGNFVENVVNAQFSQTHESASDKYGFQFMVKHNMNYHAMHGAFQKLANLSVDGGKGSLTSSHPGSAKRAKRAKEWAEKQDAKK</sequence>
<dbReference type="Pfam" id="PF01435">
    <property type="entry name" value="Peptidase_M48"/>
    <property type="match status" value="1"/>
</dbReference>
<evidence type="ECO:0000256" key="3">
    <source>
        <dbReference type="ARBA" id="ARBA00022801"/>
    </source>
</evidence>
<feature type="signal peptide" evidence="8">
    <location>
        <begin position="1"/>
        <end position="20"/>
    </location>
</feature>
<evidence type="ECO:0000256" key="8">
    <source>
        <dbReference type="SAM" id="SignalP"/>
    </source>
</evidence>
<keyword evidence="3 6" id="KW-0378">Hydrolase</keyword>
<evidence type="ECO:0000313" key="10">
    <source>
        <dbReference type="EMBL" id="RPE00198.1"/>
    </source>
</evidence>
<dbReference type="GO" id="GO:0046872">
    <property type="term" value="F:metal ion binding"/>
    <property type="evidence" value="ECO:0007669"/>
    <property type="project" value="UniProtKB-KW"/>
</dbReference>
<comment type="cofactor">
    <cofactor evidence="6">
        <name>Zn(2+)</name>
        <dbReference type="ChEBI" id="CHEBI:29105"/>
    </cofactor>
    <text evidence="6">Binds 1 zinc ion per subunit.</text>
</comment>
<evidence type="ECO:0000256" key="5">
    <source>
        <dbReference type="ARBA" id="ARBA00023049"/>
    </source>
</evidence>
<keyword evidence="11" id="KW-1185">Reference proteome</keyword>
<dbReference type="Gene3D" id="3.30.2010.10">
    <property type="entry name" value="Metalloproteases ('zincins'), catalytic domain"/>
    <property type="match status" value="1"/>
</dbReference>
<dbReference type="InterPro" id="IPR051156">
    <property type="entry name" value="Mito/Outer_Membr_Metalloprot"/>
</dbReference>
<dbReference type="CDD" id="cd07334">
    <property type="entry name" value="M48C_loiP_like"/>
    <property type="match status" value="1"/>
</dbReference>
<organism evidence="10 11">
    <name type="scientific">Aureibaculum marinum</name>
    <dbReference type="NCBI Taxonomy" id="2487930"/>
    <lineage>
        <taxon>Bacteria</taxon>
        <taxon>Pseudomonadati</taxon>
        <taxon>Bacteroidota</taxon>
        <taxon>Flavobacteriia</taxon>
        <taxon>Flavobacteriales</taxon>
        <taxon>Flavobacteriaceae</taxon>
        <taxon>Aureibaculum</taxon>
    </lineage>
</organism>